<dbReference type="SUPFAM" id="SSF54506">
    <property type="entry name" value="Diaminopimelate epimerase-like"/>
    <property type="match status" value="1"/>
</dbReference>
<accession>A0A931HBF9</accession>
<evidence type="ECO:0000256" key="1">
    <source>
        <dbReference type="ARBA" id="ARBA00008270"/>
    </source>
</evidence>
<comment type="caution">
    <text evidence="3">The sequence shown here is derived from an EMBL/GenBank/DDBJ whole genome shotgun (WGS) entry which is preliminary data.</text>
</comment>
<dbReference type="PANTHER" id="PTHR13774:SF32">
    <property type="entry name" value="ANTISENSE-ENHANCING SEQUENCE 1"/>
    <property type="match status" value="1"/>
</dbReference>
<comment type="similarity">
    <text evidence="1">Belongs to the PhzF family.</text>
</comment>
<dbReference type="GO" id="GO:0016853">
    <property type="term" value="F:isomerase activity"/>
    <property type="evidence" value="ECO:0007669"/>
    <property type="project" value="TreeGrafter"/>
</dbReference>
<name>A0A931HBF9_9SPHN</name>
<evidence type="ECO:0000313" key="3">
    <source>
        <dbReference type="EMBL" id="MBH0112394.1"/>
    </source>
</evidence>
<dbReference type="RefSeq" id="WP_197161687.1">
    <property type="nucleotide sequence ID" value="NZ_JADZGI010000001.1"/>
</dbReference>
<reference evidence="3" key="1">
    <citation type="submission" date="2020-11" db="EMBL/GenBank/DDBJ databases">
        <title>Novosphingobium aureum sp. nov., a marine bacterium isolated from sediment of a salt flat.</title>
        <authorList>
            <person name="Yoo Y."/>
            <person name="Kim J.-J."/>
        </authorList>
    </citation>
    <scope>NUCLEOTIDE SEQUENCE</scope>
    <source>
        <strain evidence="3">YJ-S2-02</strain>
    </source>
</reference>
<dbReference type="AlphaFoldDB" id="A0A931HBF9"/>
<dbReference type="GO" id="GO:0005737">
    <property type="term" value="C:cytoplasm"/>
    <property type="evidence" value="ECO:0007669"/>
    <property type="project" value="TreeGrafter"/>
</dbReference>
<dbReference type="NCBIfam" id="TIGR00654">
    <property type="entry name" value="PhzF_family"/>
    <property type="match status" value="1"/>
</dbReference>
<dbReference type="Proteomes" id="UP000617634">
    <property type="component" value="Unassembled WGS sequence"/>
</dbReference>
<sequence>MYLDLVDVFATGSLTGNPLAVVRSGEALDGAAMQKLTRWLGFSETAFLLPPQDPAADYRVRIFYPAGELPFAGHPTLGSAHAWLGAGGVPRRQGRIMQECGIGLVEIRQEDGLLGFMAPPLRRSEALDAADLEEAVRLTGVEPAVVVAAVHADNGPGWKLLHLASAHDVLSAESAARGKVPTDVALLGPYLSGEGGQARWEVRAFFADANGRLCEDPVTGSLNAAVAQYLFAAGLEHDQYFAAQGRMVGASGMVCCSRDSQGQIWVKGLVRTVSSGGVLTLPGSVVCG</sequence>
<evidence type="ECO:0000256" key="2">
    <source>
        <dbReference type="PIRSR" id="PIRSR016184-1"/>
    </source>
</evidence>
<feature type="active site" evidence="2">
    <location>
        <position position="44"/>
    </location>
</feature>
<proteinExistence type="inferred from homology"/>
<organism evidence="3 4">
    <name type="scientific">Novosphingobium aureum</name>
    <dbReference type="NCBI Taxonomy" id="2792964"/>
    <lineage>
        <taxon>Bacteria</taxon>
        <taxon>Pseudomonadati</taxon>
        <taxon>Pseudomonadota</taxon>
        <taxon>Alphaproteobacteria</taxon>
        <taxon>Sphingomonadales</taxon>
        <taxon>Sphingomonadaceae</taxon>
        <taxon>Novosphingobium</taxon>
    </lineage>
</organism>
<gene>
    <name evidence="3" type="ORF">I5E68_05420</name>
</gene>
<dbReference type="Pfam" id="PF02567">
    <property type="entry name" value="PhzC-PhzF"/>
    <property type="match status" value="1"/>
</dbReference>
<dbReference type="InterPro" id="IPR003719">
    <property type="entry name" value="Phenazine_PhzF-like"/>
</dbReference>
<dbReference type="EMBL" id="JADZGI010000001">
    <property type="protein sequence ID" value="MBH0112394.1"/>
    <property type="molecule type" value="Genomic_DNA"/>
</dbReference>
<dbReference type="PIRSF" id="PIRSF016184">
    <property type="entry name" value="PhzC_PhzF"/>
    <property type="match status" value="1"/>
</dbReference>
<keyword evidence="4" id="KW-1185">Reference proteome</keyword>
<evidence type="ECO:0000313" key="4">
    <source>
        <dbReference type="Proteomes" id="UP000617634"/>
    </source>
</evidence>
<dbReference type="Gene3D" id="3.10.310.10">
    <property type="entry name" value="Diaminopimelate Epimerase, Chain A, domain 1"/>
    <property type="match status" value="2"/>
</dbReference>
<dbReference type="PANTHER" id="PTHR13774">
    <property type="entry name" value="PHENAZINE BIOSYNTHESIS PROTEIN"/>
    <property type="match status" value="1"/>
</dbReference>
<protein>
    <submittedName>
        <fullName evidence="3">PhzF family phenazine biosynthesis protein</fullName>
    </submittedName>
</protein>